<reference evidence="1 2" key="1">
    <citation type="submission" date="2018-06" db="EMBL/GenBank/DDBJ databases">
        <title>Comparative genomics reveals the genomic features of Rhizophagus irregularis, R. cerebriforme, R. diaphanum and Gigaspora rosea, and their symbiotic lifestyle signature.</title>
        <authorList>
            <person name="Morin E."/>
            <person name="San Clemente H."/>
            <person name="Chen E.C.H."/>
            <person name="De La Providencia I."/>
            <person name="Hainaut M."/>
            <person name="Kuo A."/>
            <person name="Kohler A."/>
            <person name="Murat C."/>
            <person name="Tang N."/>
            <person name="Roy S."/>
            <person name="Loubradou J."/>
            <person name="Henrissat B."/>
            <person name="Grigoriev I.V."/>
            <person name="Corradi N."/>
            <person name="Roux C."/>
            <person name="Martin F.M."/>
        </authorList>
    </citation>
    <scope>NUCLEOTIDE SEQUENCE [LARGE SCALE GENOMIC DNA]</scope>
    <source>
        <strain evidence="1 2">DAOM 194757</strain>
    </source>
</reference>
<dbReference type="OrthoDB" id="2438616at2759"/>
<gene>
    <name evidence="1" type="ORF">C2G38_2224160</name>
</gene>
<organism evidence="1 2">
    <name type="scientific">Gigaspora rosea</name>
    <dbReference type="NCBI Taxonomy" id="44941"/>
    <lineage>
        <taxon>Eukaryota</taxon>
        <taxon>Fungi</taxon>
        <taxon>Fungi incertae sedis</taxon>
        <taxon>Mucoromycota</taxon>
        <taxon>Glomeromycotina</taxon>
        <taxon>Glomeromycetes</taxon>
        <taxon>Diversisporales</taxon>
        <taxon>Gigasporaceae</taxon>
        <taxon>Gigaspora</taxon>
    </lineage>
</organism>
<name>A0A397U0D8_9GLOM</name>
<accession>A0A397U0D8</accession>
<keyword evidence="2" id="KW-1185">Reference proteome</keyword>
<protein>
    <submittedName>
        <fullName evidence="1">Uncharacterized protein</fullName>
    </submittedName>
</protein>
<evidence type="ECO:0000313" key="1">
    <source>
        <dbReference type="EMBL" id="RIB03745.1"/>
    </source>
</evidence>
<evidence type="ECO:0000313" key="2">
    <source>
        <dbReference type="Proteomes" id="UP000266673"/>
    </source>
</evidence>
<proteinExistence type="predicted"/>
<dbReference type="Proteomes" id="UP000266673">
    <property type="component" value="Unassembled WGS sequence"/>
</dbReference>
<dbReference type="AlphaFoldDB" id="A0A397U0D8"/>
<comment type="caution">
    <text evidence="1">The sequence shown here is derived from an EMBL/GenBank/DDBJ whole genome shotgun (WGS) entry which is preliminary data.</text>
</comment>
<dbReference type="EMBL" id="QKWP01002331">
    <property type="protein sequence ID" value="RIB03745.1"/>
    <property type="molecule type" value="Genomic_DNA"/>
</dbReference>
<sequence length="209" mass="24277">MSINNSIQGAISKQRYEKLSQNFERKLSRGLIPDITVSNLKYNLEFLVVEHGKYQSIDDKKKELSDTFKSCTLLHDMIRSIHNEKTFIKVFSVITSGLEMKIFELMLVGKELYIFQKIVECSLPSREQNCGFLYNGITTLIKLRILIDRNFDIYDTLRRLSRSAAPPQQIKLTLDVAVSPKSKIKRKMLIKDKAKKKKNRKDDSDIEQD</sequence>